<keyword evidence="2" id="KW-1185">Reference proteome</keyword>
<evidence type="ECO:0000313" key="2">
    <source>
        <dbReference type="Proteomes" id="UP000011560"/>
    </source>
</evidence>
<comment type="caution">
    <text evidence="1">The sequence shown here is derived from an EMBL/GenBank/DDBJ whole genome shotgun (WGS) entry which is preliminary data.</text>
</comment>
<proteinExistence type="predicted"/>
<organism evidence="1 2">
    <name type="scientific">Halovivax asiaticus JCM 14624</name>
    <dbReference type="NCBI Taxonomy" id="1227490"/>
    <lineage>
        <taxon>Archaea</taxon>
        <taxon>Methanobacteriati</taxon>
        <taxon>Methanobacteriota</taxon>
        <taxon>Stenosarchaea group</taxon>
        <taxon>Halobacteria</taxon>
        <taxon>Halobacteriales</taxon>
        <taxon>Natrialbaceae</taxon>
        <taxon>Halovivax</taxon>
    </lineage>
</organism>
<dbReference type="RefSeq" id="WP_007701420.1">
    <property type="nucleotide sequence ID" value="NZ_AOIQ01000014.1"/>
</dbReference>
<accession>M0BN70</accession>
<name>M0BN70_9EURY</name>
<dbReference type="Proteomes" id="UP000011560">
    <property type="component" value="Unassembled WGS sequence"/>
</dbReference>
<dbReference type="EMBL" id="AOIQ01000014">
    <property type="protein sequence ID" value="ELZ11039.1"/>
    <property type="molecule type" value="Genomic_DNA"/>
</dbReference>
<evidence type="ECO:0008006" key="3">
    <source>
        <dbReference type="Google" id="ProtNLM"/>
    </source>
</evidence>
<dbReference type="STRING" id="1227490.C479_09518"/>
<sequence length="148" mass="16177">MKRRPFVATAGVFGTAAGAGCLSTITGDDGGPSFEIQDVQVYQPDDRTVFVAPTVTKLDSGSGHLHLRAELLFVNTYDHSHEQQFEVRAKVDEYMYALPFRWESPFLDGKTYDARAKIVEGGDAGWVEANETVSAAPETDDGNRSESD</sequence>
<dbReference type="AlphaFoldDB" id="M0BN70"/>
<dbReference type="PROSITE" id="PS51257">
    <property type="entry name" value="PROKAR_LIPOPROTEIN"/>
    <property type="match status" value="1"/>
</dbReference>
<reference evidence="1 2" key="1">
    <citation type="journal article" date="2014" name="PLoS Genet.">
        <title>Phylogenetically driven sequencing of extremely halophilic archaea reveals strategies for static and dynamic osmo-response.</title>
        <authorList>
            <person name="Becker E.A."/>
            <person name="Seitzer P.M."/>
            <person name="Tritt A."/>
            <person name="Larsen D."/>
            <person name="Krusor M."/>
            <person name="Yao A.I."/>
            <person name="Wu D."/>
            <person name="Madern D."/>
            <person name="Eisen J.A."/>
            <person name="Darling A.E."/>
            <person name="Facciotti M.T."/>
        </authorList>
    </citation>
    <scope>NUCLEOTIDE SEQUENCE [LARGE SCALE GENOMIC DNA]</scope>
    <source>
        <strain evidence="1 2">JCM 14624</strain>
    </source>
</reference>
<protein>
    <recommendedName>
        <fullName evidence="3">Lipoprotein</fullName>
    </recommendedName>
</protein>
<gene>
    <name evidence="1" type="ORF">C479_09518</name>
</gene>
<evidence type="ECO:0000313" key="1">
    <source>
        <dbReference type="EMBL" id="ELZ11039.1"/>
    </source>
</evidence>